<proteinExistence type="predicted"/>
<evidence type="ECO:0000313" key="2">
    <source>
        <dbReference type="Proteomes" id="UP000823824"/>
    </source>
</evidence>
<reference evidence="1" key="1">
    <citation type="journal article" date="2021" name="PeerJ">
        <title>Extensive microbial diversity within the chicken gut microbiome revealed by metagenomics and culture.</title>
        <authorList>
            <person name="Gilroy R."/>
            <person name="Ravi A."/>
            <person name="Getino M."/>
            <person name="Pursley I."/>
            <person name="Horton D.L."/>
            <person name="Alikhan N.F."/>
            <person name="Baker D."/>
            <person name="Gharbi K."/>
            <person name="Hall N."/>
            <person name="Watson M."/>
            <person name="Adriaenssens E.M."/>
            <person name="Foster-Nyarko E."/>
            <person name="Jarju S."/>
            <person name="Secka A."/>
            <person name="Antonio M."/>
            <person name="Oren A."/>
            <person name="Chaudhuri R.R."/>
            <person name="La Ragione R."/>
            <person name="Hildebrand F."/>
            <person name="Pallen M.J."/>
        </authorList>
    </citation>
    <scope>NUCLEOTIDE SEQUENCE</scope>
    <source>
        <strain evidence="1">ChiBcec18-1249</strain>
    </source>
</reference>
<evidence type="ECO:0000313" key="1">
    <source>
        <dbReference type="EMBL" id="HJB14307.1"/>
    </source>
</evidence>
<dbReference type="Proteomes" id="UP000823824">
    <property type="component" value="Unassembled WGS sequence"/>
</dbReference>
<sequence length="81" mass="9194">MEDYIDILLSALEEEMYSHLGKDYFLASQREDQAADALRATLSADQNDLFAAYESARDSTASAYQDAYARRAFLLARAVYR</sequence>
<organism evidence="1 2">
    <name type="scientific">Candidatus Oscillibacter excrementigallinarum</name>
    <dbReference type="NCBI Taxonomy" id="2838716"/>
    <lineage>
        <taxon>Bacteria</taxon>
        <taxon>Bacillati</taxon>
        <taxon>Bacillota</taxon>
        <taxon>Clostridia</taxon>
        <taxon>Eubacteriales</taxon>
        <taxon>Oscillospiraceae</taxon>
        <taxon>Oscillibacter</taxon>
    </lineage>
</organism>
<accession>A0A9D2LKP0</accession>
<gene>
    <name evidence="1" type="ORF">H9787_11450</name>
</gene>
<reference evidence="1" key="2">
    <citation type="submission" date="2021-04" db="EMBL/GenBank/DDBJ databases">
        <authorList>
            <person name="Gilroy R."/>
        </authorList>
    </citation>
    <scope>NUCLEOTIDE SEQUENCE</scope>
    <source>
        <strain evidence="1">ChiBcec18-1249</strain>
    </source>
</reference>
<dbReference type="AlphaFoldDB" id="A0A9D2LKP0"/>
<dbReference type="EMBL" id="DWZJ01000104">
    <property type="protein sequence ID" value="HJB14307.1"/>
    <property type="molecule type" value="Genomic_DNA"/>
</dbReference>
<protein>
    <submittedName>
        <fullName evidence="1">Uncharacterized protein</fullName>
    </submittedName>
</protein>
<name>A0A9D2LKP0_9FIRM</name>
<comment type="caution">
    <text evidence="1">The sequence shown here is derived from an EMBL/GenBank/DDBJ whole genome shotgun (WGS) entry which is preliminary data.</text>
</comment>